<evidence type="ECO:0000256" key="2">
    <source>
        <dbReference type="SAM" id="SignalP"/>
    </source>
</evidence>
<feature type="signal peptide" evidence="2">
    <location>
        <begin position="1"/>
        <end position="23"/>
    </location>
</feature>
<protein>
    <recommendedName>
        <fullName evidence="5">PEP-CTERM sorting domain-containing protein</fullName>
    </recommendedName>
</protein>
<keyword evidence="4" id="KW-1185">Reference proteome</keyword>
<evidence type="ECO:0000313" key="3">
    <source>
        <dbReference type="EMBL" id="AMM41687.1"/>
    </source>
</evidence>
<feature type="transmembrane region" description="Helical" evidence="1">
    <location>
        <begin position="197"/>
        <end position="218"/>
    </location>
</feature>
<dbReference type="EMBL" id="CP013015">
    <property type="protein sequence ID" value="AMM41687.1"/>
    <property type="molecule type" value="Genomic_DNA"/>
</dbReference>
<dbReference type="Proteomes" id="UP000070560">
    <property type="component" value="Chromosome"/>
</dbReference>
<dbReference type="RefSeq" id="WP_066064512.1">
    <property type="nucleotide sequence ID" value="NZ_CP013015.1"/>
</dbReference>
<feature type="chain" id="PRO_5030691567" description="PEP-CTERM sorting domain-containing protein" evidence="2">
    <location>
        <begin position="24"/>
        <end position="232"/>
    </location>
</feature>
<keyword evidence="2" id="KW-0732">Signal</keyword>
<organism evidence="3 4">
    <name type="scientific">Desulfofervidus auxilii</name>
    <dbReference type="NCBI Taxonomy" id="1621989"/>
    <lineage>
        <taxon>Bacteria</taxon>
        <taxon>Pseudomonadati</taxon>
        <taxon>Thermodesulfobacteriota</taxon>
        <taxon>Candidatus Desulfofervidia</taxon>
        <taxon>Candidatus Desulfofervidales</taxon>
        <taxon>Candidatus Desulfofervidaceae</taxon>
        <taxon>Candidatus Desulfofervidus</taxon>
    </lineage>
</organism>
<evidence type="ECO:0000256" key="1">
    <source>
        <dbReference type="SAM" id="Phobius"/>
    </source>
</evidence>
<keyword evidence="1" id="KW-0812">Transmembrane</keyword>
<sequence>MKNFMAILMAMLFLLGMIVEAQAALITAEDIKNGGISGLFTSSALGGSFALKAMRGSGDAYYKQDVVGIESGEVSGEIDLDGESITITFTKPFILSDLELGLLFKSGNRSDTVNEKAKIVADGIAYYFEVTDSTTANWTGSGSVNNLSPGLNGYNGLWQISNPFGDTPVSKLEFYAVQQGSGGHADSDFGIYQVQGAVVPIPSTILLLGSGLIGAFGLRKIKKEWKRNEKTS</sequence>
<evidence type="ECO:0008006" key="5">
    <source>
        <dbReference type="Google" id="ProtNLM"/>
    </source>
</evidence>
<proteinExistence type="predicted"/>
<keyword evidence="1" id="KW-1133">Transmembrane helix</keyword>
<accession>A0A7U4QLR9</accession>
<gene>
    <name evidence="3" type="ORF">HS1_001893</name>
</gene>
<evidence type="ECO:0000313" key="4">
    <source>
        <dbReference type="Proteomes" id="UP000070560"/>
    </source>
</evidence>
<dbReference type="KEGG" id="daw:HS1_001893"/>
<dbReference type="AlphaFoldDB" id="A0A7U4QLR9"/>
<name>A0A7U4QLR9_DESA2</name>
<reference evidence="3 4" key="1">
    <citation type="submission" date="2015-10" db="EMBL/GenBank/DDBJ databases">
        <title>Candidatus Desulfofervidus auxilii, a hydrogenotrophic sulfate-reducing bacterium involved in the thermophilic anaerobic oxidation of methane.</title>
        <authorList>
            <person name="Krukenberg V."/>
            <person name="Richter M."/>
            <person name="Wegener G."/>
        </authorList>
    </citation>
    <scope>NUCLEOTIDE SEQUENCE [LARGE SCALE GENOMIC DNA]</scope>
    <source>
        <strain evidence="3 4">HS1</strain>
    </source>
</reference>
<keyword evidence="1" id="KW-0472">Membrane</keyword>